<organism evidence="3 4">
    <name type="scientific">Aequorivita vitellina</name>
    <dbReference type="NCBI Taxonomy" id="2874475"/>
    <lineage>
        <taxon>Bacteria</taxon>
        <taxon>Pseudomonadati</taxon>
        <taxon>Bacteroidota</taxon>
        <taxon>Flavobacteriia</taxon>
        <taxon>Flavobacteriales</taxon>
        <taxon>Flavobacteriaceae</taxon>
        <taxon>Aequorivita</taxon>
    </lineage>
</organism>
<evidence type="ECO:0000313" key="3">
    <source>
        <dbReference type="EMBL" id="MCG2419432.1"/>
    </source>
</evidence>
<dbReference type="CDD" id="cd02966">
    <property type="entry name" value="TlpA_like_family"/>
    <property type="match status" value="1"/>
</dbReference>
<keyword evidence="1" id="KW-0676">Redox-active center</keyword>
<dbReference type="Gene3D" id="3.40.30.10">
    <property type="entry name" value="Glutaredoxin"/>
    <property type="match status" value="1"/>
</dbReference>
<dbReference type="InterPro" id="IPR050553">
    <property type="entry name" value="Thioredoxin_ResA/DsbE_sf"/>
</dbReference>
<dbReference type="PANTHER" id="PTHR42852">
    <property type="entry name" value="THIOL:DISULFIDE INTERCHANGE PROTEIN DSBE"/>
    <property type="match status" value="1"/>
</dbReference>
<evidence type="ECO:0000259" key="2">
    <source>
        <dbReference type="PROSITE" id="PS51352"/>
    </source>
</evidence>
<dbReference type="Proteomes" id="UP001139461">
    <property type="component" value="Unassembled WGS sequence"/>
</dbReference>
<protein>
    <submittedName>
        <fullName evidence="3">TlpA family protein disulfide reductase</fullName>
    </submittedName>
</protein>
<dbReference type="GO" id="GO:0016209">
    <property type="term" value="F:antioxidant activity"/>
    <property type="evidence" value="ECO:0007669"/>
    <property type="project" value="InterPro"/>
</dbReference>
<dbReference type="Pfam" id="PF00578">
    <property type="entry name" value="AhpC-TSA"/>
    <property type="match status" value="1"/>
</dbReference>
<dbReference type="EMBL" id="JAIRBA010000019">
    <property type="protein sequence ID" value="MCG2419432.1"/>
    <property type="molecule type" value="Genomic_DNA"/>
</dbReference>
<dbReference type="PROSITE" id="PS00194">
    <property type="entry name" value="THIOREDOXIN_1"/>
    <property type="match status" value="1"/>
</dbReference>
<dbReference type="AlphaFoldDB" id="A0A9X1U3N2"/>
<dbReference type="RefSeq" id="WP_237603218.1">
    <property type="nucleotide sequence ID" value="NZ_JAIRBA010000019.1"/>
</dbReference>
<feature type="domain" description="Thioredoxin" evidence="2">
    <location>
        <begin position="42"/>
        <end position="186"/>
    </location>
</feature>
<sequence>MKAFLKKQWSNILFVILLALLIIPQTRMPIQVFVQRIIAFSPSEKKASERETLQDYNWNLQKLNAEEVNFSESKGKVTIVNFWATWCPPCVAEMPSFQKLYNAYGEKVDFYFVTSEKPKKVEKFMEKNGYTLPIFLQSFEAPKMLESYALPTTYLISKTGEIVIDEEGAADWNSQKMRSLLNSLLSE</sequence>
<evidence type="ECO:0000256" key="1">
    <source>
        <dbReference type="ARBA" id="ARBA00023284"/>
    </source>
</evidence>
<name>A0A9X1U3N2_9FLAO</name>
<dbReference type="PANTHER" id="PTHR42852:SF17">
    <property type="entry name" value="THIOREDOXIN-LIKE PROTEIN HI_1115"/>
    <property type="match status" value="1"/>
</dbReference>
<evidence type="ECO:0000313" key="4">
    <source>
        <dbReference type="Proteomes" id="UP001139461"/>
    </source>
</evidence>
<dbReference type="InterPro" id="IPR036249">
    <property type="entry name" value="Thioredoxin-like_sf"/>
</dbReference>
<reference evidence="3" key="1">
    <citation type="submission" date="2021-09" db="EMBL/GenBank/DDBJ databases">
        <title>Genome of Aequorivita sp. strain F47161.</title>
        <authorList>
            <person name="Wang Y."/>
        </authorList>
    </citation>
    <scope>NUCLEOTIDE SEQUENCE</scope>
    <source>
        <strain evidence="3">F47161</strain>
    </source>
</reference>
<dbReference type="InterPro" id="IPR013766">
    <property type="entry name" value="Thioredoxin_domain"/>
</dbReference>
<dbReference type="InterPro" id="IPR017937">
    <property type="entry name" value="Thioredoxin_CS"/>
</dbReference>
<proteinExistence type="predicted"/>
<dbReference type="SUPFAM" id="SSF52833">
    <property type="entry name" value="Thioredoxin-like"/>
    <property type="match status" value="1"/>
</dbReference>
<dbReference type="GO" id="GO:0016491">
    <property type="term" value="F:oxidoreductase activity"/>
    <property type="evidence" value="ECO:0007669"/>
    <property type="project" value="InterPro"/>
</dbReference>
<gene>
    <name evidence="3" type="ORF">K8089_10385</name>
</gene>
<keyword evidence="4" id="KW-1185">Reference proteome</keyword>
<comment type="caution">
    <text evidence="3">The sequence shown here is derived from an EMBL/GenBank/DDBJ whole genome shotgun (WGS) entry which is preliminary data.</text>
</comment>
<dbReference type="PROSITE" id="PS51352">
    <property type="entry name" value="THIOREDOXIN_2"/>
    <property type="match status" value="1"/>
</dbReference>
<dbReference type="InterPro" id="IPR000866">
    <property type="entry name" value="AhpC/TSA"/>
</dbReference>
<accession>A0A9X1U3N2</accession>